<evidence type="ECO:0000313" key="5">
    <source>
        <dbReference type="EMBL" id="TWT37509.1"/>
    </source>
</evidence>
<dbReference type="Pfam" id="PF13505">
    <property type="entry name" value="OMP_b-brl"/>
    <property type="match status" value="1"/>
</dbReference>
<evidence type="ECO:0000256" key="1">
    <source>
        <dbReference type="ARBA" id="ARBA00022729"/>
    </source>
</evidence>
<dbReference type="OrthoDB" id="251906at2"/>
<gene>
    <name evidence="5" type="ORF">KOR34_24610</name>
</gene>
<comment type="caution">
    <text evidence="5">The sequence shown here is derived from an EMBL/GenBank/DDBJ whole genome shotgun (WGS) entry which is preliminary data.</text>
</comment>
<dbReference type="Gene3D" id="2.40.160.20">
    <property type="match status" value="1"/>
</dbReference>
<name>A0A5C5VI07_9BACT</name>
<proteinExistence type="predicted"/>
<keyword evidence="1 3" id="KW-0732">Signal</keyword>
<feature type="domain" description="Outer membrane protein beta-barrel" evidence="4">
    <location>
        <begin position="132"/>
        <end position="245"/>
    </location>
</feature>
<organism evidence="5 6">
    <name type="scientific">Posidoniimonas corsicana</name>
    <dbReference type="NCBI Taxonomy" id="1938618"/>
    <lineage>
        <taxon>Bacteria</taxon>
        <taxon>Pseudomonadati</taxon>
        <taxon>Planctomycetota</taxon>
        <taxon>Planctomycetia</taxon>
        <taxon>Pirellulales</taxon>
        <taxon>Lacipirellulaceae</taxon>
        <taxon>Posidoniimonas</taxon>
    </lineage>
</organism>
<feature type="region of interest" description="Disordered" evidence="2">
    <location>
        <begin position="23"/>
        <end position="56"/>
    </location>
</feature>
<dbReference type="AlphaFoldDB" id="A0A5C5VI07"/>
<dbReference type="EMBL" id="SIHJ01000001">
    <property type="protein sequence ID" value="TWT37509.1"/>
    <property type="molecule type" value="Genomic_DNA"/>
</dbReference>
<reference evidence="5 6" key="1">
    <citation type="submission" date="2019-02" db="EMBL/GenBank/DDBJ databases">
        <title>Deep-cultivation of Planctomycetes and their phenomic and genomic characterization uncovers novel biology.</title>
        <authorList>
            <person name="Wiegand S."/>
            <person name="Jogler M."/>
            <person name="Boedeker C."/>
            <person name="Pinto D."/>
            <person name="Vollmers J."/>
            <person name="Rivas-Marin E."/>
            <person name="Kohn T."/>
            <person name="Peeters S.H."/>
            <person name="Heuer A."/>
            <person name="Rast P."/>
            <person name="Oberbeckmann S."/>
            <person name="Bunk B."/>
            <person name="Jeske O."/>
            <person name="Meyerdierks A."/>
            <person name="Storesund J.E."/>
            <person name="Kallscheuer N."/>
            <person name="Luecker S."/>
            <person name="Lage O.M."/>
            <person name="Pohl T."/>
            <person name="Merkel B.J."/>
            <person name="Hornburger P."/>
            <person name="Mueller R.-W."/>
            <person name="Bruemmer F."/>
            <person name="Labrenz M."/>
            <person name="Spormann A.M."/>
            <person name="Op Den Camp H."/>
            <person name="Overmann J."/>
            <person name="Amann R."/>
            <person name="Jetten M.S.M."/>
            <person name="Mascher T."/>
            <person name="Medema M.H."/>
            <person name="Devos D.P."/>
            <person name="Kaster A.-K."/>
            <person name="Ovreas L."/>
            <person name="Rohde M."/>
            <person name="Galperin M.Y."/>
            <person name="Jogler C."/>
        </authorList>
    </citation>
    <scope>NUCLEOTIDE SEQUENCE [LARGE SCALE GENOMIC DNA]</scope>
    <source>
        <strain evidence="5 6">KOR34</strain>
    </source>
</reference>
<dbReference type="RefSeq" id="WP_146564844.1">
    <property type="nucleotide sequence ID" value="NZ_SIHJ01000001.1"/>
</dbReference>
<evidence type="ECO:0000259" key="4">
    <source>
        <dbReference type="Pfam" id="PF13505"/>
    </source>
</evidence>
<feature type="signal peptide" evidence="3">
    <location>
        <begin position="1"/>
        <end position="25"/>
    </location>
</feature>
<protein>
    <recommendedName>
        <fullName evidence="4">Outer membrane protein beta-barrel domain-containing protein</fullName>
    </recommendedName>
</protein>
<evidence type="ECO:0000256" key="2">
    <source>
        <dbReference type="SAM" id="MobiDB-lite"/>
    </source>
</evidence>
<feature type="chain" id="PRO_5022813805" description="Outer membrane protein beta-barrel domain-containing protein" evidence="3">
    <location>
        <begin position="26"/>
        <end position="291"/>
    </location>
</feature>
<accession>A0A5C5VI07</accession>
<evidence type="ECO:0000313" key="6">
    <source>
        <dbReference type="Proteomes" id="UP000316714"/>
    </source>
</evidence>
<keyword evidence="6" id="KW-1185">Reference proteome</keyword>
<dbReference type="InterPro" id="IPR027385">
    <property type="entry name" value="Beta-barrel_OMP"/>
</dbReference>
<sequence precursor="true">MRTVYLLRLVCMLLAAACLRGESRAQPAPTRAPQQETLPTPAEDGPPLTPDSFATPRDQVDGACTDCYDAAEWQTSSGEWLTDSLARLHEFSSRNSFTHGRATGLGQPLRGTSWLNRPYEVSLDFGAFLMTGNAANGVSGAHDHFAAVTAGWDWDHYWGAQARLGWSTPNLGGGEPDNMFLTDVSLMYYPWGDSKIRPYWRMGMGLTDLEFTNINGVRQQQHLFTIPFGVGVKHQTRRWLAWRLEVVDNLALGANGTDTMNNLTITCGMEARYGGRPSGYWAWSPRGRHWW</sequence>
<evidence type="ECO:0000256" key="3">
    <source>
        <dbReference type="SAM" id="SignalP"/>
    </source>
</evidence>
<dbReference type="Proteomes" id="UP000316714">
    <property type="component" value="Unassembled WGS sequence"/>
</dbReference>
<dbReference type="InterPro" id="IPR011250">
    <property type="entry name" value="OMP/PagP_B-barrel"/>
</dbReference>
<dbReference type="SUPFAM" id="SSF56925">
    <property type="entry name" value="OMPA-like"/>
    <property type="match status" value="1"/>
</dbReference>